<keyword evidence="11 19" id="KW-0460">Magnesium</keyword>
<dbReference type="InterPro" id="IPR003805">
    <property type="entry name" value="CobS"/>
</dbReference>
<comment type="similarity">
    <text evidence="4 19">Belongs to the CobS family.</text>
</comment>
<gene>
    <name evidence="19 20" type="primary">cobS</name>
    <name evidence="20" type="synonym">cobV</name>
    <name evidence="20" type="ORF">Dform_00443</name>
</gene>
<dbReference type="EC" id="2.7.8.26" evidence="5 19"/>
<feature type="transmembrane region" description="Helical" evidence="19">
    <location>
        <begin position="107"/>
        <end position="128"/>
    </location>
</feature>
<dbReference type="KEGG" id="dfo:Dform_00443"/>
<feature type="transmembrane region" description="Helical" evidence="19">
    <location>
        <begin position="60"/>
        <end position="78"/>
    </location>
</feature>
<evidence type="ECO:0000256" key="1">
    <source>
        <dbReference type="ARBA" id="ARBA00001946"/>
    </source>
</evidence>
<comment type="cofactor">
    <cofactor evidence="1 19">
        <name>Mg(2+)</name>
        <dbReference type="ChEBI" id="CHEBI:18420"/>
    </cofactor>
</comment>
<evidence type="ECO:0000256" key="9">
    <source>
        <dbReference type="ARBA" id="ARBA00022679"/>
    </source>
</evidence>
<evidence type="ECO:0000256" key="10">
    <source>
        <dbReference type="ARBA" id="ARBA00022692"/>
    </source>
</evidence>
<reference evidence="21" key="1">
    <citation type="submission" date="2016-11" db="EMBL/GenBank/DDBJ databases">
        <title>Dehalogenimonas formicexedens sp. nov., a chlorinated alkane respiring bacterium isolated from contaminated groundwater.</title>
        <authorList>
            <person name="Key T.A."/>
            <person name="Bowman K.S."/>
            <person name="Lee I."/>
            <person name="Chun J."/>
            <person name="Albuquerque L."/>
            <person name="da Costa M.S."/>
            <person name="Rainey F.A."/>
            <person name="Moe W.M."/>
        </authorList>
    </citation>
    <scope>NUCLEOTIDE SEQUENCE [LARGE SCALE GENOMIC DNA]</scope>
    <source>
        <strain evidence="21">NSZ-14</strain>
    </source>
</reference>
<dbReference type="EMBL" id="CP018258">
    <property type="protein sequence ID" value="APV43799.1"/>
    <property type="molecule type" value="Genomic_DNA"/>
</dbReference>
<dbReference type="UniPathway" id="UPA00148">
    <property type="reaction ID" value="UER00238"/>
</dbReference>
<name>A0A1P8F5P2_9CHLR</name>
<dbReference type="Pfam" id="PF02654">
    <property type="entry name" value="CobS"/>
    <property type="match status" value="1"/>
</dbReference>
<evidence type="ECO:0000256" key="13">
    <source>
        <dbReference type="ARBA" id="ARBA00023136"/>
    </source>
</evidence>
<evidence type="ECO:0000256" key="2">
    <source>
        <dbReference type="ARBA" id="ARBA00004651"/>
    </source>
</evidence>
<dbReference type="PANTHER" id="PTHR34148:SF1">
    <property type="entry name" value="ADENOSYLCOBINAMIDE-GDP RIBAZOLETRANSFERASE"/>
    <property type="match status" value="1"/>
</dbReference>
<dbReference type="GO" id="GO:0009236">
    <property type="term" value="P:cobalamin biosynthetic process"/>
    <property type="evidence" value="ECO:0007669"/>
    <property type="project" value="UniProtKB-UniRule"/>
</dbReference>
<dbReference type="GO" id="GO:0051073">
    <property type="term" value="F:adenosylcobinamide-GDP ribazoletransferase activity"/>
    <property type="evidence" value="ECO:0007669"/>
    <property type="project" value="UniProtKB-UniRule"/>
</dbReference>
<keyword evidence="12 19" id="KW-1133">Transmembrane helix</keyword>
<evidence type="ECO:0000256" key="4">
    <source>
        <dbReference type="ARBA" id="ARBA00010561"/>
    </source>
</evidence>
<proteinExistence type="inferred from homology"/>
<evidence type="ECO:0000256" key="11">
    <source>
        <dbReference type="ARBA" id="ARBA00022842"/>
    </source>
</evidence>
<comment type="subcellular location">
    <subcellularLocation>
        <location evidence="2 19">Cell membrane</location>
        <topology evidence="2 19">Multi-pass membrane protein</topology>
    </subcellularLocation>
</comment>
<dbReference type="NCBIfam" id="TIGR00317">
    <property type="entry name" value="cobS"/>
    <property type="match status" value="1"/>
</dbReference>
<comment type="function">
    <text evidence="14 19">Joins adenosylcobinamide-GDP and alpha-ribazole to generate adenosylcobalamin (Ado-cobalamin). Also synthesizes adenosylcobalamin 5'-phosphate from adenosylcobinamide-GDP and alpha-ribazole 5'-phosphate.</text>
</comment>
<evidence type="ECO:0000256" key="18">
    <source>
        <dbReference type="ARBA" id="ARBA00049504"/>
    </source>
</evidence>
<evidence type="ECO:0000256" key="14">
    <source>
        <dbReference type="ARBA" id="ARBA00025228"/>
    </source>
</evidence>
<keyword evidence="13 19" id="KW-0472">Membrane</keyword>
<evidence type="ECO:0000313" key="21">
    <source>
        <dbReference type="Proteomes" id="UP000185934"/>
    </source>
</evidence>
<dbReference type="GO" id="GO:0005886">
    <property type="term" value="C:plasma membrane"/>
    <property type="evidence" value="ECO:0007669"/>
    <property type="project" value="UniProtKB-SubCell"/>
</dbReference>
<dbReference type="STRING" id="1839801.Dform_00443"/>
<feature type="transmembrane region" description="Helical" evidence="19">
    <location>
        <begin position="231"/>
        <end position="248"/>
    </location>
</feature>
<evidence type="ECO:0000256" key="15">
    <source>
        <dbReference type="ARBA" id="ARBA00032605"/>
    </source>
</evidence>
<dbReference type="RefSeq" id="WP_076003577.1">
    <property type="nucleotide sequence ID" value="NZ_CP018258.1"/>
</dbReference>
<sequence length="251" mass="26457">MKTQFMLALQFLTKMPFAQAQTVENRTMARSMSFFSLIGLLIGGASAALYWGLYQIFPPLVAALGAMIFAVLVTGNLHGDGVMDTADGIFSGKPREQMLEIMKDSRVGSHGVMAGVIVVAAKLALLSVMDLRTAMIALVAAPVLGRWAQVYGAARYTYIRSTGIGVFTDHVGWRELGLNSVVTVGVAVALLQLSGLIALGVAFFGTILFFKFIKGKLGGITGDTLGAANEAVEVLAMLAIVFIAHNIGGGL</sequence>
<evidence type="ECO:0000256" key="8">
    <source>
        <dbReference type="ARBA" id="ARBA00022573"/>
    </source>
</evidence>
<dbReference type="Proteomes" id="UP000185934">
    <property type="component" value="Chromosome"/>
</dbReference>
<evidence type="ECO:0000256" key="19">
    <source>
        <dbReference type="HAMAP-Rule" id="MF_00719"/>
    </source>
</evidence>
<dbReference type="AlphaFoldDB" id="A0A1P8F5P2"/>
<keyword evidence="8 19" id="KW-0169">Cobalamin biosynthesis</keyword>
<dbReference type="HAMAP" id="MF_00719">
    <property type="entry name" value="CobS"/>
    <property type="match status" value="1"/>
</dbReference>
<protein>
    <recommendedName>
        <fullName evidence="6 19">Adenosylcobinamide-GDP ribazoletransferase</fullName>
        <ecNumber evidence="5 19">2.7.8.26</ecNumber>
    </recommendedName>
    <alternativeName>
        <fullName evidence="16 19">Cobalamin synthase</fullName>
    </alternativeName>
    <alternativeName>
        <fullName evidence="15 19">Cobalamin-5'-phosphate synthase</fullName>
    </alternativeName>
</protein>
<dbReference type="PANTHER" id="PTHR34148">
    <property type="entry name" value="ADENOSYLCOBINAMIDE-GDP RIBAZOLETRANSFERASE"/>
    <property type="match status" value="1"/>
</dbReference>
<feature type="transmembrane region" description="Helical" evidence="19">
    <location>
        <begin position="181"/>
        <end position="210"/>
    </location>
</feature>
<comment type="pathway">
    <text evidence="3 19">Cofactor biosynthesis; adenosylcobalamin biosynthesis; adenosylcobalamin from cob(II)yrinate a,c-diamide: step 7/7.</text>
</comment>
<evidence type="ECO:0000256" key="3">
    <source>
        <dbReference type="ARBA" id="ARBA00004663"/>
    </source>
</evidence>
<evidence type="ECO:0000256" key="16">
    <source>
        <dbReference type="ARBA" id="ARBA00032853"/>
    </source>
</evidence>
<evidence type="ECO:0000256" key="6">
    <source>
        <dbReference type="ARBA" id="ARBA00015850"/>
    </source>
</evidence>
<comment type="catalytic activity">
    <reaction evidence="17 19">
        <text>alpha-ribazole + adenosylcob(III)inamide-GDP = adenosylcob(III)alamin + GMP + H(+)</text>
        <dbReference type="Rhea" id="RHEA:16049"/>
        <dbReference type="ChEBI" id="CHEBI:10329"/>
        <dbReference type="ChEBI" id="CHEBI:15378"/>
        <dbReference type="ChEBI" id="CHEBI:18408"/>
        <dbReference type="ChEBI" id="CHEBI:58115"/>
        <dbReference type="ChEBI" id="CHEBI:60487"/>
        <dbReference type="EC" id="2.7.8.26"/>
    </reaction>
</comment>
<keyword evidence="7 19" id="KW-1003">Cell membrane</keyword>
<evidence type="ECO:0000256" key="12">
    <source>
        <dbReference type="ARBA" id="ARBA00022989"/>
    </source>
</evidence>
<feature type="transmembrane region" description="Helical" evidence="19">
    <location>
        <begin position="30"/>
        <end position="53"/>
    </location>
</feature>
<dbReference type="OrthoDB" id="9794626at2"/>
<evidence type="ECO:0000256" key="5">
    <source>
        <dbReference type="ARBA" id="ARBA00013200"/>
    </source>
</evidence>
<organism evidence="20 21">
    <name type="scientific">Dehalogenimonas formicexedens</name>
    <dbReference type="NCBI Taxonomy" id="1839801"/>
    <lineage>
        <taxon>Bacteria</taxon>
        <taxon>Bacillati</taxon>
        <taxon>Chloroflexota</taxon>
        <taxon>Dehalococcoidia</taxon>
        <taxon>Dehalococcoidales</taxon>
        <taxon>Dehalococcoidaceae</taxon>
        <taxon>Dehalogenimonas</taxon>
    </lineage>
</organism>
<evidence type="ECO:0000313" key="20">
    <source>
        <dbReference type="EMBL" id="APV43799.1"/>
    </source>
</evidence>
<evidence type="ECO:0000256" key="17">
    <source>
        <dbReference type="ARBA" id="ARBA00048623"/>
    </source>
</evidence>
<dbReference type="GO" id="GO:0008818">
    <property type="term" value="F:cobalamin 5'-phosphate synthase activity"/>
    <property type="evidence" value="ECO:0007669"/>
    <property type="project" value="UniProtKB-UniRule"/>
</dbReference>
<evidence type="ECO:0000256" key="7">
    <source>
        <dbReference type="ARBA" id="ARBA00022475"/>
    </source>
</evidence>
<comment type="catalytic activity">
    <reaction evidence="18 19">
        <text>alpha-ribazole 5'-phosphate + adenosylcob(III)inamide-GDP = adenosylcob(III)alamin 5'-phosphate + GMP + H(+)</text>
        <dbReference type="Rhea" id="RHEA:23560"/>
        <dbReference type="ChEBI" id="CHEBI:15378"/>
        <dbReference type="ChEBI" id="CHEBI:57918"/>
        <dbReference type="ChEBI" id="CHEBI:58115"/>
        <dbReference type="ChEBI" id="CHEBI:60487"/>
        <dbReference type="ChEBI" id="CHEBI:60493"/>
        <dbReference type="EC" id="2.7.8.26"/>
    </reaction>
</comment>
<keyword evidence="21" id="KW-1185">Reference proteome</keyword>
<accession>A0A1P8F5P2</accession>
<keyword evidence="9 19" id="KW-0808">Transferase</keyword>
<keyword evidence="10 19" id="KW-0812">Transmembrane</keyword>